<dbReference type="EMBL" id="SSOP01000020">
    <property type="protein sequence ID" value="KAB5594484.1"/>
    <property type="molecule type" value="Genomic_DNA"/>
</dbReference>
<comment type="caution">
    <text evidence="2">The sequence shown here is derived from an EMBL/GenBank/DDBJ whole genome shotgun (WGS) entry which is preliminary data.</text>
</comment>
<evidence type="ECO:0000313" key="2">
    <source>
        <dbReference type="EMBL" id="KAB5594484.1"/>
    </source>
</evidence>
<feature type="region of interest" description="Disordered" evidence="1">
    <location>
        <begin position="226"/>
        <end position="260"/>
    </location>
</feature>
<feature type="compositionally biased region" description="Low complexity" evidence="1">
    <location>
        <begin position="238"/>
        <end position="260"/>
    </location>
</feature>
<gene>
    <name evidence="2" type="ORF">CTheo_2115</name>
</gene>
<sequence length="412" mass="45669">MTSATHLDATTLVERIRDHLPIGSAQSYAAMLVLNYLITYSDAYGIQIQERSRPAVTSLSLEFLYLAWCHDVGIELSESQMPHWPPRVWKDSESLGIDLRLLLKKRHLPNHDKLRDVRTLLSFGALVNHYYESLKAQAGGLDGLKDLFCPPTLERLKFPLQTIPGTYAFGVDDKTEYSEWGWPFAWKKSPKSESQTSLLEPLAIPGSMPPPSMNLLPLYVTETTMHCQDTHGPPPSLLSPASSVSSFPSSSIPSSGTDSSIGTQISALERLEAYLSVLGTPQCDPIKPIPVKVPRLATLETAEEMIETPNLQEPLRPPTKNPIAPLVTFYQRELPTRVDGSTRPLRWLTAGELRSQKSQSIVNHRLEVVKGKQVPKRQQSKATAKVSGLNPYSGLPKILPLNIVKKSQIAVN</sequence>
<evidence type="ECO:0000313" key="3">
    <source>
        <dbReference type="Proteomes" id="UP000383932"/>
    </source>
</evidence>
<protein>
    <submittedName>
        <fullName evidence="2">Uncharacterized protein</fullName>
    </submittedName>
</protein>
<name>A0A5N5QRZ9_9AGAM</name>
<accession>A0A5N5QRZ9</accession>
<dbReference type="Proteomes" id="UP000383932">
    <property type="component" value="Unassembled WGS sequence"/>
</dbReference>
<dbReference type="OrthoDB" id="3241695at2759"/>
<evidence type="ECO:0000256" key="1">
    <source>
        <dbReference type="SAM" id="MobiDB-lite"/>
    </source>
</evidence>
<organism evidence="2 3">
    <name type="scientific">Ceratobasidium theobromae</name>
    <dbReference type="NCBI Taxonomy" id="1582974"/>
    <lineage>
        <taxon>Eukaryota</taxon>
        <taxon>Fungi</taxon>
        <taxon>Dikarya</taxon>
        <taxon>Basidiomycota</taxon>
        <taxon>Agaricomycotina</taxon>
        <taxon>Agaricomycetes</taxon>
        <taxon>Cantharellales</taxon>
        <taxon>Ceratobasidiaceae</taxon>
        <taxon>Ceratobasidium</taxon>
    </lineage>
</organism>
<keyword evidence="3" id="KW-1185">Reference proteome</keyword>
<reference evidence="2 3" key="1">
    <citation type="journal article" date="2019" name="Fungal Biol. Biotechnol.">
        <title>Draft genome sequence of fastidious pathogen Ceratobasidium theobromae, which causes vascular-streak dieback in Theobroma cacao.</title>
        <authorList>
            <person name="Ali S.S."/>
            <person name="Asman A."/>
            <person name="Shao J."/>
            <person name="Firmansyah A.P."/>
            <person name="Susilo A.W."/>
            <person name="Rosmana A."/>
            <person name="McMahon P."/>
            <person name="Junaid M."/>
            <person name="Guest D."/>
            <person name="Kheng T.Y."/>
            <person name="Meinhardt L.W."/>
            <person name="Bailey B.A."/>
        </authorList>
    </citation>
    <scope>NUCLEOTIDE SEQUENCE [LARGE SCALE GENOMIC DNA]</scope>
    <source>
        <strain evidence="2 3">CT2</strain>
    </source>
</reference>
<proteinExistence type="predicted"/>
<dbReference type="AlphaFoldDB" id="A0A5N5QRZ9"/>